<name>A0ABX3I3Y7_9BACI</name>
<protein>
    <recommendedName>
        <fullName evidence="3">HNH endonuclease</fullName>
    </recommendedName>
</protein>
<dbReference type="Pfam" id="PF14414">
    <property type="entry name" value="WHH"/>
    <property type="match status" value="1"/>
</dbReference>
<evidence type="ECO:0008006" key="3">
    <source>
        <dbReference type="Google" id="ProtNLM"/>
    </source>
</evidence>
<evidence type="ECO:0000313" key="2">
    <source>
        <dbReference type="Proteomes" id="UP000187046"/>
    </source>
</evidence>
<dbReference type="EMBL" id="MRBL01000016">
    <property type="protein sequence ID" value="OMI26589.1"/>
    <property type="molecule type" value="Genomic_DNA"/>
</dbReference>
<proteinExistence type="predicted"/>
<sequence>MQGGADPFITDFKHANLKAGLNKDSDPPVAALNEPPEGYTWHHHEDGKTIMLVDKKVHREFTDVGGVNTVNGK</sequence>
<reference evidence="1 2" key="1">
    <citation type="submission" date="2016-12" db="EMBL/GenBank/DDBJ databases">
        <title>Bacillus phylogenomics.</title>
        <authorList>
            <person name="Dunlap C."/>
        </authorList>
    </citation>
    <scope>NUCLEOTIDE SEQUENCE [LARGE SCALE GENOMIC DNA]</scope>
    <source>
        <strain evidence="1 2">NRRL B-41327</strain>
    </source>
</reference>
<keyword evidence="2" id="KW-1185">Reference proteome</keyword>
<dbReference type="RefSeq" id="WP_076792320.1">
    <property type="nucleotide sequence ID" value="NZ_JAKYKF010000001.1"/>
</dbReference>
<comment type="caution">
    <text evidence="1">The sequence shown here is derived from an EMBL/GenBank/DDBJ whole genome shotgun (WGS) entry which is preliminary data.</text>
</comment>
<dbReference type="InterPro" id="IPR032869">
    <property type="entry name" value="WHH_dom_containing"/>
</dbReference>
<evidence type="ECO:0000313" key="1">
    <source>
        <dbReference type="EMBL" id="OMI26589.1"/>
    </source>
</evidence>
<organism evidence="1 2">
    <name type="scientific">Bacillus haynesii</name>
    <dbReference type="NCBI Taxonomy" id="1925021"/>
    <lineage>
        <taxon>Bacteria</taxon>
        <taxon>Bacillati</taxon>
        <taxon>Bacillota</taxon>
        <taxon>Bacilli</taxon>
        <taxon>Bacillales</taxon>
        <taxon>Bacillaceae</taxon>
        <taxon>Bacillus</taxon>
    </lineage>
</organism>
<dbReference type="Proteomes" id="UP000187046">
    <property type="component" value="Unassembled WGS sequence"/>
</dbReference>
<gene>
    <name evidence="1" type="ORF">BTA31_13330</name>
</gene>
<accession>A0ABX3I3Y7</accession>